<gene>
    <name evidence="8" type="ORF">H9849_00135</name>
</gene>
<protein>
    <submittedName>
        <fullName evidence="8">Type II secretion system F family protein</fullName>
    </submittedName>
</protein>
<reference evidence="8" key="1">
    <citation type="journal article" date="2021" name="PeerJ">
        <title>Extensive microbial diversity within the chicken gut microbiome revealed by metagenomics and culture.</title>
        <authorList>
            <person name="Gilroy R."/>
            <person name="Ravi A."/>
            <person name="Getino M."/>
            <person name="Pursley I."/>
            <person name="Horton D.L."/>
            <person name="Alikhan N.F."/>
            <person name="Baker D."/>
            <person name="Gharbi K."/>
            <person name="Hall N."/>
            <person name="Watson M."/>
            <person name="Adriaenssens E.M."/>
            <person name="Foster-Nyarko E."/>
            <person name="Jarju S."/>
            <person name="Secka A."/>
            <person name="Antonio M."/>
            <person name="Oren A."/>
            <person name="Chaudhuri R.R."/>
            <person name="La Ragione R."/>
            <person name="Hildebrand F."/>
            <person name="Pallen M.J."/>
        </authorList>
    </citation>
    <scope>NUCLEOTIDE SEQUENCE</scope>
    <source>
        <strain evidence="8">ChiSxjej3B15-1167</strain>
    </source>
</reference>
<sequence>MRSTARGERRRRIALRVRTIQWKELLLSAAAGEGVILILAVIAYDSFFWMLPLQVLLLPIHRLIRENRRRRLHRQHVEGFGQVLQSLMTSLQAGYSLENACRVSLKELAGLYRPDHPTVRQLRQIVRGIELRRSPEQMFMEYARETQIEEIYEFAIVLHIAKSTGGNVVEILKNSMEHLQSRMEVTKELQVSMSGRIFEKNIMLCMPLGVLLYLRLANPGYVDSLYRIPAGNLLMTGVIAGMILCFFWTEKIMAVEL</sequence>
<evidence type="ECO:0000313" key="9">
    <source>
        <dbReference type="Proteomes" id="UP000886805"/>
    </source>
</evidence>
<dbReference type="Pfam" id="PF00482">
    <property type="entry name" value="T2SSF"/>
    <property type="match status" value="1"/>
</dbReference>
<reference evidence="8" key="2">
    <citation type="submission" date="2021-04" db="EMBL/GenBank/DDBJ databases">
        <authorList>
            <person name="Gilroy R."/>
        </authorList>
    </citation>
    <scope>NUCLEOTIDE SEQUENCE</scope>
    <source>
        <strain evidence="8">ChiSxjej3B15-1167</strain>
    </source>
</reference>
<evidence type="ECO:0000256" key="5">
    <source>
        <dbReference type="ARBA" id="ARBA00023136"/>
    </source>
</evidence>
<name>A0A9D1X4P4_9FIRM</name>
<evidence type="ECO:0000259" key="7">
    <source>
        <dbReference type="Pfam" id="PF00482"/>
    </source>
</evidence>
<dbReference type="Proteomes" id="UP000886805">
    <property type="component" value="Unassembled WGS sequence"/>
</dbReference>
<feature type="transmembrane region" description="Helical" evidence="6">
    <location>
        <begin position="47"/>
        <end position="64"/>
    </location>
</feature>
<keyword evidence="2" id="KW-1003">Cell membrane</keyword>
<evidence type="ECO:0000256" key="2">
    <source>
        <dbReference type="ARBA" id="ARBA00022475"/>
    </source>
</evidence>
<feature type="transmembrane region" description="Helical" evidence="6">
    <location>
        <begin position="197"/>
        <end position="216"/>
    </location>
</feature>
<dbReference type="GO" id="GO:0005886">
    <property type="term" value="C:plasma membrane"/>
    <property type="evidence" value="ECO:0007669"/>
    <property type="project" value="UniProtKB-SubCell"/>
</dbReference>
<accession>A0A9D1X4P4</accession>
<keyword evidence="4 6" id="KW-1133">Transmembrane helix</keyword>
<dbReference type="EMBL" id="DXEQ01000005">
    <property type="protein sequence ID" value="HIX71405.1"/>
    <property type="molecule type" value="Genomic_DNA"/>
</dbReference>
<evidence type="ECO:0000256" key="1">
    <source>
        <dbReference type="ARBA" id="ARBA00004651"/>
    </source>
</evidence>
<dbReference type="InterPro" id="IPR018076">
    <property type="entry name" value="T2SS_GspF_dom"/>
</dbReference>
<feature type="transmembrane region" description="Helical" evidence="6">
    <location>
        <begin position="228"/>
        <end position="249"/>
    </location>
</feature>
<keyword evidence="5 6" id="KW-0472">Membrane</keyword>
<dbReference type="AlphaFoldDB" id="A0A9D1X4P4"/>
<dbReference type="PANTHER" id="PTHR35007:SF1">
    <property type="entry name" value="PILUS ASSEMBLY PROTEIN"/>
    <property type="match status" value="1"/>
</dbReference>
<evidence type="ECO:0000256" key="4">
    <source>
        <dbReference type="ARBA" id="ARBA00022989"/>
    </source>
</evidence>
<comment type="caution">
    <text evidence="8">The sequence shown here is derived from an EMBL/GenBank/DDBJ whole genome shotgun (WGS) entry which is preliminary data.</text>
</comment>
<feature type="transmembrane region" description="Helical" evidence="6">
    <location>
        <begin position="21"/>
        <end position="41"/>
    </location>
</feature>
<keyword evidence="3 6" id="KW-0812">Transmembrane</keyword>
<feature type="domain" description="Type II secretion system protein GspF" evidence="7">
    <location>
        <begin position="84"/>
        <end position="214"/>
    </location>
</feature>
<evidence type="ECO:0000256" key="6">
    <source>
        <dbReference type="SAM" id="Phobius"/>
    </source>
</evidence>
<evidence type="ECO:0000256" key="3">
    <source>
        <dbReference type="ARBA" id="ARBA00022692"/>
    </source>
</evidence>
<evidence type="ECO:0000313" key="8">
    <source>
        <dbReference type="EMBL" id="HIX71405.1"/>
    </source>
</evidence>
<dbReference type="PANTHER" id="PTHR35007">
    <property type="entry name" value="INTEGRAL MEMBRANE PROTEIN-RELATED"/>
    <property type="match status" value="1"/>
</dbReference>
<proteinExistence type="predicted"/>
<comment type="subcellular location">
    <subcellularLocation>
        <location evidence="1">Cell membrane</location>
        <topology evidence="1">Multi-pass membrane protein</topology>
    </subcellularLocation>
</comment>
<organism evidence="8 9">
    <name type="scientific">Candidatus Anaerobutyricum stercoripullorum</name>
    <dbReference type="NCBI Taxonomy" id="2838456"/>
    <lineage>
        <taxon>Bacteria</taxon>
        <taxon>Bacillati</taxon>
        <taxon>Bacillota</taxon>
        <taxon>Clostridia</taxon>
        <taxon>Lachnospirales</taxon>
        <taxon>Lachnospiraceae</taxon>
        <taxon>Anaerobutyricum</taxon>
    </lineage>
</organism>